<evidence type="ECO:0000313" key="2">
    <source>
        <dbReference type="EMBL" id="UGX92076.1"/>
    </source>
</evidence>
<accession>A0A7Z0TN47</accession>
<dbReference type="Proteomes" id="UP000564836">
    <property type="component" value="Chromosome"/>
</dbReference>
<evidence type="ECO:0000313" key="1">
    <source>
        <dbReference type="EMBL" id="NYY91938.1"/>
    </source>
</evidence>
<reference evidence="2 3" key="1">
    <citation type="journal article" date="2017" name="Syst. Appl. Microbiol.">
        <title>Soybeans inoculated with root zone soils of Canadian native legumes harbour diverse and novel Bradyrhizobium spp. that possess agricultural potential.</title>
        <authorList>
            <person name="Bromfield E.S.P."/>
            <person name="Cloutier S."/>
            <person name="Tambong J.T."/>
            <person name="Tran Thi T.V."/>
        </authorList>
    </citation>
    <scope>NUCLEOTIDE SEQUENCE [LARGE SCALE GENOMIC DNA]</scope>
    <source>
        <strain evidence="2 3">323S2</strain>
    </source>
</reference>
<reference evidence="2 3" key="3">
    <citation type="journal article" date="2022" name="Int. J. Syst. Evol. Microbiol.">
        <title>Strains of Bradyrhizobium barranii sp. nov. associated with legumes native to Canada are symbionts of soybeans and belong to different subspecies (subsp. barranii subsp. nov. and subsp. apii subsp. nov.) and symbiovars (sv. glycinearum and sv. septentrionale).</title>
        <authorList>
            <person name="Bromfield E.S.P."/>
            <person name="Cloutier S."/>
            <person name="Wasai-Hara S."/>
            <person name="Minamisawa K."/>
        </authorList>
    </citation>
    <scope>NUCLEOTIDE SEQUENCE [LARGE SCALE GENOMIC DNA]</scope>
    <source>
        <strain evidence="2 3">323S2</strain>
    </source>
</reference>
<proteinExistence type="predicted"/>
<dbReference type="RefSeq" id="WP_166349937.1">
    <property type="nucleotide sequence ID" value="NZ_CP088280.1"/>
</dbReference>
<dbReference type="EMBL" id="CP088280">
    <property type="protein sequence ID" value="UGX92076.1"/>
    <property type="molecule type" value="Genomic_DNA"/>
</dbReference>
<gene>
    <name evidence="2" type="ORF">G6321_00041120</name>
    <name evidence="1" type="ORF">G6321_27230</name>
</gene>
<dbReference type="Gene3D" id="2.40.160.20">
    <property type="match status" value="1"/>
</dbReference>
<dbReference type="AlphaFoldDB" id="A0A7Z0TN47"/>
<evidence type="ECO:0000313" key="3">
    <source>
        <dbReference type="Proteomes" id="UP000564836"/>
    </source>
</evidence>
<organism evidence="1">
    <name type="scientific">Bradyrhizobium barranii subsp. barranii</name>
    <dbReference type="NCBI Taxonomy" id="2823807"/>
    <lineage>
        <taxon>Bacteria</taxon>
        <taxon>Pseudomonadati</taxon>
        <taxon>Pseudomonadota</taxon>
        <taxon>Alphaproteobacteria</taxon>
        <taxon>Hyphomicrobiales</taxon>
        <taxon>Nitrobacteraceae</taxon>
        <taxon>Bradyrhizobium</taxon>
        <taxon>Bradyrhizobium barranii</taxon>
    </lineage>
</organism>
<sequence>MEFLPVLGFAGQPISPRLRESAECPRYQVGCGAAPVETAALPAGEPRWDWDTTFLWAGTVAIRTEVIGVMPDGLRINLHVTGGRFVGPRFEGIVRPGGVNWLRIRKDGVGIVNVTECLQTLSGARIDCLYDGILDLGADGYARAIRGDFGILPPFVLAPTYATADKELAWLNRAQCIGVGRVDMKTLRASYDIYVVTAGAAKHVD</sequence>
<name>A0A7Z0TN47_9BRAD</name>
<reference evidence="1" key="2">
    <citation type="submission" date="2020-06" db="EMBL/GenBank/DDBJ databases">
        <title>Whole Genome Sequence of Bradyrhizobium sp. Strain 323S2.</title>
        <authorList>
            <person name="Bromfield E.S.P."/>
        </authorList>
    </citation>
    <scope>NUCLEOTIDE SEQUENCE [LARGE SCALE GENOMIC DNA]</scope>
    <source>
        <strain evidence="1">323S2</strain>
    </source>
</reference>
<dbReference type="EMBL" id="JACBFH010000001">
    <property type="protein sequence ID" value="NYY91938.1"/>
    <property type="molecule type" value="Genomic_DNA"/>
</dbReference>
<protein>
    <submittedName>
        <fullName evidence="1">DUF3237 domain-containing protein</fullName>
    </submittedName>
</protein>
<dbReference type="Pfam" id="PF11578">
    <property type="entry name" value="DUF3237"/>
    <property type="match status" value="1"/>
</dbReference>